<protein>
    <recommendedName>
        <fullName evidence="6">THAP-type domain-containing protein</fullName>
    </recommendedName>
</protein>
<evidence type="ECO:0000256" key="5">
    <source>
        <dbReference type="PROSITE-ProRule" id="PRU00309"/>
    </source>
</evidence>
<evidence type="ECO:0000259" key="6">
    <source>
        <dbReference type="PROSITE" id="PS50950"/>
    </source>
</evidence>
<dbReference type="InterPro" id="IPR026516">
    <property type="entry name" value="THAP1/10"/>
</dbReference>
<dbReference type="InParanoid" id="A0A194R6F3"/>
<reference evidence="7 8" key="1">
    <citation type="journal article" date="2015" name="Nat. Commun.">
        <title>Outbred genome sequencing and CRISPR/Cas9 gene editing in butterflies.</title>
        <authorList>
            <person name="Li X."/>
            <person name="Fan D."/>
            <person name="Zhang W."/>
            <person name="Liu G."/>
            <person name="Zhang L."/>
            <person name="Zhao L."/>
            <person name="Fang X."/>
            <person name="Chen L."/>
            <person name="Dong Y."/>
            <person name="Chen Y."/>
            <person name="Ding Y."/>
            <person name="Zhao R."/>
            <person name="Feng M."/>
            <person name="Zhu Y."/>
            <person name="Feng Y."/>
            <person name="Jiang X."/>
            <person name="Zhu D."/>
            <person name="Xiang H."/>
            <person name="Feng X."/>
            <person name="Li S."/>
            <person name="Wang J."/>
            <person name="Zhang G."/>
            <person name="Kronforst M.R."/>
            <person name="Wang W."/>
        </authorList>
    </citation>
    <scope>NUCLEOTIDE SEQUENCE [LARGE SCALE GENOMIC DNA]</scope>
    <source>
        <strain evidence="7">Ya'a_city_454_Pm</strain>
        <tissue evidence="7">Whole body</tissue>
    </source>
</reference>
<organism evidence="7 8">
    <name type="scientific">Papilio machaon</name>
    <name type="common">Old World swallowtail butterfly</name>
    <dbReference type="NCBI Taxonomy" id="76193"/>
    <lineage>
        <taxon>Eukaryota</taxon>
        <taxon>Metazoa</taxon>
        <taxon>Ecdysozoa</taxon>
        <taxon>Arthropoda</taxon>
        <taxon>Hexapoda</taxon>
        <taxon>Insecta</taxon>
        <taxon>Pterygota</taxon>
        <taxon>Neoptera</taxon>
        <taxon>Endopterygota</taxon>
        <taxon>Lepidoptera</taxon>
        <taxon>Glossata</taxon>
        <taxon>Ditrysia</taxon>
        <taxon>Papilionoidea</taxon>
        <taxon>Papilionidae</taxon>
        <taxon>Papilioninae</taxon>
        <taxon>Papilio</taxon>
    </lineage>
</organism>
<dbReference type="Proteomes" id="UP000053240">
    <property type="component" value="Unassembled WGS sequence"/>
</dbReference>
<evidence type="ECO:0000256" key="4">
    <source>
        <dbReference type="ARBA" id="ARBA00023125"/>
    </source>
</evidence>
<keyword evidence="8" id="KW-1185">Reference proteome</keyword>
<keyword evidence="3" id="KW-0862">Zinc</keyword>
<dbReference type="SMART" id="SM00692">
    <property type="entry name" value="DM3"/>
    <property type="match status" value="1"/>
</dbReference>
<proteinExistence type="predicted"/>
<accession>A0A194R6F3</accession>
<dbReference type="KEGG" id="pmac:106713207"/>
<keyword evidence="1" id="KW-0479">Metal-binding</keyword>
<dbReference type="PROSITE" id="PS50950">
    <property type="entry name" value="ZF_THAP"/>
    <property type="match status" value="1"/>
</dbReference>
<sequence length="282" mass="32452">MTKCSFKFCKSVKPQHPKNDGMLYFRFPKHLIRREKWIEVVRRQRDEPSFEPNTASLVCSKHFNKGDFYTTGKGTSRLRDTAVPIIDPVNLNATTIEDENKLGDDICTQSNAVQTKPSTKKLIYQYSINTKDSSKNFDPINKMMKKDTSDLDMLFEENDNTKFSNYENPFLPSTSYNSGSSDNDEGIGKIIKIEFKESSNNSEEDKNDLDDNSIEDRNKMEFTRTRDLDKFGEHVAAMLKRIPLQRALDLQPRIVKLITSVMNDDDQTTVIEIEDELYGDGN</sequence>
<dbReference type="GO" id="GO:0008270">
    <property type="term" value="F:zinc ion binding"/>
    <property type="evidence" value="ECO:0007669"/>
    <property type="project" value="UniProtKB-KW"/>
</dbReference>
<dbReference type="SUPFAM" id="SSF57716">
    <property type="entry name" value="Glucocorticoid receptor-like (DNA-binding domain)"/>
    <property type="match status" value="1"/>
</dbReference>
<dbReference type="Pfam" id="PF05485">
    <property type="entry name" value="THAP"/>
    <property type="match status" value="1"/>
</dbReference>
<evidence type="ECO:0000256" key="1">
    <source>
        <dbReference type="ARBA" id="ARBA00022723"/>
    </source>
</evidence>
<evidence type="ECO:0000256" key="2">
    <source>
        <dbReference type="ARBA" id="ARBA00022771"/>
    </source>
</evidence>
<evidence type="ECO:0000313" key="7">
    <source>
        <dbReference type="EMBL" id="KPJ12820.1"/>
    </source>
</evidence>
<evidence type="ECO:0000313" key="8">
    <source>
        <dbReference type="Proteomes" id="UP000053240"/>
    </source>
</evidence>
<dbReference type="InterPro" id="IPR038441">
    <property type="entry name" value="THAP_Znf_sf"/>
</dbReference>
<keyword evidence="2 5" id="KW-0863">Zinc-finger</keyword>
<feature type="domain" description="THAP-type" evidence="6">
    <location>
        <begin position="1"/>
        <end position="87"/>
    </location>
</feature>
<dbReference type="AlphaFoldDB" id="A0A194R6F3"/>
<dbReference type="PANTHER" id="PTHR46600">
    <property type="entry name" value="THAP DOMAIN-CONTAINING"/>
    <property type="match status" value="1"/>
</dbReference>
<gene>
    <name evidence="7" type="ORF">RR48_10450</name>
</gene>
<dbReference type="Gene3D" id="6.20.210.20">
    <property type="entry name" value="THAP domain"/>
    <property type="match status" value="1"/>
</dbReference>
<keyword evidence="4 5" id="KW-0238">DNA-binding</keyword>
<dbReference type="SMART" id="SM00980">
    <property type="entry name" value="THAP"/>
    <property type="match status" value="1"/>
</dbReference>
<dbReference type="EMBL" id="KQ460685">
    <property type="protein sequence ID" value="KPJ12820.1"/>
    <property type="molecule type" value="Genomic_DNA"/>
</dbReference>
<evidence type="ECO:0000256" key="3">
    <source>
        <dbReference type="ARBA" id="ARBA00022833"/>
    </source>
</evidence>
<dbReference type="PANTHER" id="PTHR46600:SF11">
    <property type="entry name" value="THAP DOMAIN-CONTAINING PROTEIN 10"/>
    <property type="match status" value="1"/>
</dbReference>
<name>A0A194R6F3_PAPMA</name>
<dbReference type="InterPro" id="IPR006612">
    <property type="entry name" value="THAP_Znf"/>
</dbReference>
<dbReference type="OrthoDB" id="7312725at2759"/>
<dbReference type="GO" id="GO:0043565">
    <property type="term" value="F:sequence-specific DNA binding"/>
    <property type="evidence" value="ECO:0007669"/>
    <property type="project" value="InterPro"/>
</dbReference>